<feature type="coiled-coil region" evidence="1">
    <location>
        <begin position="1"/>
        <end position="35"/>
    </location>
</feature>
<reference evidence="2" key="2">
    <citation type="submission" date="2021-04" db="EMBL/GenBank/DDBJ databases">
        <authorList>
            <person name="Gilroy R."/>
        </authorList>
    </citation>
    <scope>NUCLEOTIDE SEQUENCE</scope>
    <source>
        <strain evidence="2">ChiHecec2B26-12326</strain>
    </source>
</reference>
<dbReference type="AlphaFoldDB" id="A0A9D1XSQ8"/>
<name>A0A9D1XSQ8_9BACT</name>
<dbReference type="EMBL" id="DXEN01000071">
    <property type="protein sequence ID" value="HIX86775.1"/>
    <property type="molecule type" value="Genomic_DNA"/>
</dbReference>
<dbReference type="Proteomes" id="UP000823847">
    <property type="component" value="Unassembled WGS sequence"/>
</dbReference>
<gene>
    <name evidence="2" type="ORF">H9848_09255</name>
</gene>
<protein>
    <recommendedName>
        <fullName evidence="4">HTH luxR-type domain-containing protein</fullName>
    </recommendedName>
</protein>
<evidence type="ECO:0000313" key="2">
    <source>
        <dbReference type="EMBL" id="HIX86775.1"/>
    </source>
</evidence>
<evidence type="ECO:0000256" key="1">
    <source>
        <dbReference type="SAM" id="Coils"/>
    </source>
</evidence>
<evidence type="ECO:0008006" key="4">
    <source>
        <dbReference type="Google" id="ProtNLM"/>
    </source>
</evidence>
<accession>A0A9D1XSQ8</accession>
<reference evidence="2" key="1">
    <citation type="journal article" date="2021" name="PeerJ">
        <title>Extensive microbial diversity within the chicken gut microbiome revealed by metagenomics and culture.</title>
        <authorList>
            <person name="Gilroy R."/>
            <person name="Ravi A."/>
            <person name="Getino M."/>
            <person name="Pursley I."/>
            <person name="Horton D.L."/>
            <person name="Alikhan N.F."/>
            <person name="Baker D."/>
            <person name="Gharbi K."/>
            <person name="Hall N."/>
            <person name="Watson M."/>
            <person name="Adriaenssens E.M."/>
            <person name="Foster-Nyarko E."/>
            <person name="Jarju S."/>
            <person name="Secka A."/>
            <person name="Antonio M."/>
            <person name="Oren A."/>
            <person name="Chaudhuri R.R."/>
            <person name="La Ragione R."/>
            <person name="Hildebrand F."/>
            <person name="Pallen M.J."/>
        </authorList>
    </citation>
    <scope>NUCLEOTIDE SEQUENCE</scope>
    <source>
        <strain evidence="2">ChiHecec2B26-12326</strain>
    </source>
</reference>
<sequence length="155" mass="18476">MRQERTQRDAVRQRLEQLTAEKEALELDNREIRLHLDEREIKDLRMRKTAIYVWFHTPEHWDAIRENSPQWKELEERVNEVYPGVSQTLLRHYPKIKTSELHVCLLVKIGISVSGMARIMDLTKSAISNIRIRLYEKIFEDKGSTDDFDKFILGL</sequence>
<organism evidence="2 3">
    <name type="scientific">Candidatus Parabacteroides intestinigallinarum</name>
    <dbReference type="NCBI Taxonomy" id="2838722"/>
    <lineage>
        <taxon>Bacteria</taxon>
        <taxon>Pseudomonadati</taxon>
        <taxon>Bacteroidota</taxon>
        <taxon>Bacteroidia</taxon>
        <taxon>Bacteroidales</taxon>
        <taxon>Tannerellaceae</taxon>
        <taxon>Parabacteroides</taxon>
    </lineage>
</organism>
<keyword evidence="1" id="KW-0175">Coiled coil</keyword>
<proteinExistence type="predicted"/>
<evidence type="ECO:0000313" key="3">
    <source>
        <dbReference type="Proteomes" id="UP000823847"/>
    </source>
</evidence>
<comment type="caution">
    <text evidence="2">The sequence shown here is derived from an EMBL/GenBank/DDBJ whole genome shotgun (WGS) entry which is preliminary data.</text>
</comment>